<dbReference type="OrthoDB" id="1046782at2759"/>
<dbReference type="InParanoid" id="A0A067M5X8"/>
<dbReference type="STRING" id="930990.A0A067M5X8"/>
<evidence type="ECO:0000259" key="3">
    <source>
        <dbReference type="SMART" id="SM00148"/>
    </source>
</evidence>
<dbReference type="Gene3D" id="3.20.20.190">
    <property type="entry name" value="Phosphatidylinositol (PI) phosphodiesterase"/>
    <property type="match status" value="1"/>
</dbReference>
<dbReference type="InterPro" id="IPR051057">
    <property type="entry name" value="PI-PLC_domain"/>
</dbReference>
<dbReference type="InterPro" id="IPR017946">
    <property type="entry name" value="PLC-like_Pdiesterase_TIM-brl"/>
</dbReference>
<dbReference type="PROSITE" id="PS50007">
    <property type="entry name" value="PIPLC_X_DOMAIN"/>
    <property type="match status" value="1"/>
</dbReference>
<name>A0A067M5X8_BOTB1</name>
<dbReference type="SUPFAM" id="SSF51695">
    <property type="entry name" value="PLC-like phosphodiesterases"/>
    <property type="match status" value="1"/>
</dbReference>
<feature type="signal peptide" evidence="2">
    <location>
        <begin position="1"/>
        <end position="19"/>
    </location>
</feature>
<dbReference type="Proteomes" id="UP000027195">
    <property type="component" value="Unassembled WGS sequence"/>
</dbReference>
<evidence type="ECO:0000313" key="5">
    <source>
        <dbReference type="Proteomes" id="UP000027195"/>
    </source>
</evidence>
<dbReference type="AlphaFoldDB" id="A0A067M5X8"/>
<dbReference type="SMART" id="SM00148">
    <property type="entry name" value="PLCXc"/>
    <property type="match status" value="1"/>
</dbReference>
<proteinExistence type="predicted"/>
<dbReference type="PANTHER" id="PTHR13593:SF116">
    <property type="entry name" value="PLC-LIKE PHOSPHODIESTERASE"/>
    <property type="match status" value="1"/>
</dbReference>
<dbReference type="EMBL" id="KL198062">
    <property type="protein sequence ID" value="KDQ10949.1"/>
    <property type="molecule type" value="Genomic_DNA"/>
</dbReference>
<sequence>MRLLSSLSLFSIALPLAAAALDPSTMTNHLAAGAPLLGAFEQSTSNLSSWMSSLSDSTPIQNLSIPGTHDTLTWNVSGIASIFTKTQDMPLFRQLDAGARFIDLRIGENNGLIQLYHASFLLDPTAQLVDVFWGLYHWLDAHPTETVIVSVKVDTGNTTATLEQAIYDLVTGPDAVDYWVQSTTLPTLGQARHKAILLRRFAFTLLPTATPVGIDASSGWSDNNATFTIPYGTGSDAIYIEDLYDINGTSVADVINNKFAAVSAHLDVATSTTYPNQLFITFVSGSSGTAVTPLGLAEGNGTTTPGANLKTLSYLAGKKGSRFGVVLFDYIGSDSRLVPATLSQPVDLSAAPRSVSAPTATGTTGTTSTRPPSSNWASSGLALPHQAVALVVGVTFATMLSFF</sequence>
<evidence type="ECO:0000313" key="4">
    <source>
        <dbReference type="EMBL" id="KDQ10949.1"/>
    </source>
</evidence>
<accession>A0A067M5X8</accession>
<dbReference type="InterPro" id="IPR000909">
    <property type="entry name" value="PLipase_C_PInositol-sp_X_dom"/>
</dbReference>
<evidence type="ECO:0000256" key="2">
    <source>
        <dbReference type="SAM" id="SignalP"/>
    </source>
</evidence>
<dbReference type="HOGENOM" id="CLU_033662_0_0_1"/>
<feature type="region of interest" description="Disordered" evidence="1">
    <location>
        <begin position="353"/>
        <end position="377"/>
    </location>
</feature>
<feature type="chain" id="PRO_5001641021" description="Phosphatidylinositol-specific phospholipase C X domain-containing protein" evidence="2">
    <location>
        <begin position="20"/>
        <end position="403"/>
    </location>
</feature>
<keyword evidence="5" id="KW-1185">Reference proteome</keyword>
<dbReference type="GO" id="GO:0008081">
    <property type="term" value="F:phosphoric diester hydrolase activity"/>
    <property type="evidence" value="ECO:0007669"/>
    <property type="project" value="InterPro"/>
</dbReference>
<keyword evidence="2" id="KW-0732">Signal</keyword>
<protein>
    <recommendedName>
        <fullName evidence="3">Phosphatidylinositol-specific phospholipase C X domain-containing protein</fullName>
    </recommendedName>
</protein>
<gene>
    <name evidence="4" type="ORF">BOTBODRAFT_46677</name>
</gene>
<feature type="domain" description="Phosphatidylinositol-specific phospholipase C X" evidence="3">
    <location>
        <begin position="56"/>
        <end position="200"/>
    </location>
</feature>
<reference evidence="5" key="1">
    <citation type="journal article" date="2014" name="Proc. Natl. Acad. Sci. U.S.A.">
        <title>Extensive sampling of basidiomycete genomes demonstrates inadequacy of the white-rot/brown-rot paradigm for wood decay fungi.</title>
        <authorList>
            <person name="Riley R."/>
            <person name="Salamov A.A."/>
            <person name="Brown D.W."/>
            <person name="Nagy L.G."/>
            <person name="Floudas D."/>
            <person name="Held B.W."/>
            <person name="Levasseur A."/>
            <person name="Lombard V."/>
            <person name="Morin E."/>
            <person name="Otillar R."/>
            <person name="Lindquist E.A."/>
            <person name="Sun H."/>
            <person name="LaButti K.M."/>
            <person name="Schmutz J."/>
            <person name="Jabbour D."/>
            <person name="Luo H."/>
            <person name="Baker S.E."/>
            <person name="Pisabarro A.G."/>
            <person name="Walton J.D."/>
            <person name="Blanchette R.A."/>
            <person name="Henrissat B."/>
            <person name="Martin F."/>
            <person name="Cullen D."/>
            <person name="Hibbett D.S."/>
            <person name="Grigoriev I.V."/>
        </authorList>
    </citation>
    <scope>NUCLEOTIDE SEQUENCE [LARGE SCALE GENOMIC DNA]</scope>
    <source>
        <strain evidence="5">FD-172 SS1</strain>
    </source>
</reference>
<dbReference type="PANTHER" id="PTHR13593">
    <property type="match status" value="1"/>
</dbReference>
<evidence type="ECO:0000256" key="1">
    <source>
        <dbReference type="SAM" id="MobiDB-lite"/>
    </source>
</evidence>
<organism evidence="4 5">
    <name type="scientific">Botryobasidium botryosum (strain FD-172 SS1)</name>
    <dbReference type="NCBI Taxonomy" id="930990"/>
    <lineage>
        <taxon>Eukaryota</taxon>
        <taxon>Fungi</taxon>
        <taxon>Dikarya</taxon>
        <taxon>Basidiomycota</taxon>
        <taxon>Agaricomycotina</taxon>
        <taxon>Agaricomycetes</taxon>
        <taxon>Cantharellales</taxon>
        <taxon>Botryobasidiaceae</taxon>
        <taxon>Botryobasidium</taxon>
    </lineage>
</organism>
<dbReference type="Pfam" id="PF00388">
    <property type="entry name" value="PI-PLC-X"/>
    <property type="match status" value="1"/>
</dbReference>
<dbReference type="GO" id="GO:0006629">
    <property type="term" value="P:lipid metabolic process"/>
    <property type="evidence" value="ECO:0007669"/>
    <property type="project" value="InterPro"/>
</dbReference>
<feature type="compositionally biased region" description="Low complexity" evidence="1">
    <location>
        <begin position="356"/>
        <end position="374"/>
    </location>
</feature>